<comment type="caution">
    <text evidence="12">The sequence shown here is derived from an EMBL/GenBank/DDBJ whole genome shotgun (WGS) entry which is preliminary data.</text>
</comment>
<dbReference type="GO" id="GO:0000783">
    <property type="term" value="C:nuclear telomere cap complex"/>
    <property type="evidence" value="ECO:0007669"/>
    <property type="project" value="TreeGrafter"/>
</dbReference>
<dbReference type="AlphaFoldDB" id="A0AA39GRT3"/>
<evidence type="ECO:0000313" key="12">
    <source>
        <dbReference type="EMBL" id="KAK0392408.1"/>
    </source>
</evidence>
<keyword evidence="7" id="KW-0238">DNA-binding</keyword>
<keyword evidence="8" id="KW-0539">Nucleus</keyword>
<dbReference type="Pfam" id="PF16686">
    <property type="entry name" value="POT1PC"/>
    <property type="match status" value="1"/>
</dbReference>
<keyword evidence="5" id="KW-0158">Chromosome</keyword>
<dbReference type="InterPro" id="IPR012340">
    <property type="entry name" value="NA-bd_OB-fold"/>
</dbReference>
<evidence type="ECO:0000256" key="1">
    <source>
        <dbReference type="ARBA" id="ARBA00004123"/>
    </source>
</evidence>
<dbReference type="InterPro" id="IPR011564">
    <property type="entry name" value="Telomer_end-bd_POT1/Cdc13"/>
</dbReference>
<evidence type="ECO:0000256" key="8">
    <source>
        <dbReference type="ARBA" id="ARBA00023242"/>
    </source>
</evidence>
<dbReference type="SUPFAM" id="SSF50249">
    <property type="entry name" value="Nucleic acid-binding proteins"/>
    <property type="match status" value="2"/>
</dbReference>
<dbReference type="PANTHER" id="PTHR14513">
    <property type="entry name" value="PROTECTION OF TELOMERES 1"/>
    <property type="match status" value="1"/>
</dbReference>
<evidence type="ECO:0000313" key="13">
    <source>
        <dbReference type="Proteomes" id="UP001175261"/>
    </source>
</evidence>
<feature type="region of interest" description="Disordered" evidence="9">
    <location>
        <begin position="505"/>
        <end position="529"/>
    </location>
</feature>
<feature type="domain" description="Telomeric single stranded DNA binding POT1/Cdc13" evidence="10">
    <location>
        <begin position="22"/>
        <end position="127"/>
    </location>
</feature>
<feature type="domain" description="Protection of telomeres protein 1 ssDNA-binding" evidence="11">
    <location>
        <begin position="190"/>
        <end position="360"/>
    </location>
</feature>
<feature type="compositionally biased region" description="Basic and acidic residues" evidence="9">
    <location>
        <begin position="603"/>
        <end position="614"/>
    </location>
</feature>
<sequence length="681" mass="76194">MAPRSSSGMASVSPADIVPAIDIIDEKHKPGEFVNVIGIVQKVLSPMLTRAGQWKADIEIYDLSMQYDAELKLLYSVFHKNQQMLSGIQCGDVIVLLHAKVQSYGSCLSLLHNFQTSVFLFAADKMPSLPGDPTPALRSTLLTPRRPLSGAHLKYVPAFFHTVDKERLPTEEEFNAIKVQSTAVKEKFTELKDVRDMLFCDIKVNIVKEPYDSGDKITLWVSDFTENQNFFNHSFDPLASTESIGQDGDVFGYLDKYTPGTVCSASSWTGPYGQRSLQVTCWGYHADAIRSQKLGVGAWVHIKNVQIKFGHNGGNLEGFLREDHNARERVRIHPLDPRGNAQGLDPHLKEALRRKRNYEKAKKNDLKAVAEAALAGQKRRASVAMGLDGQDTAKRKPNRKQKRAELAKARKQQEAAEVQSLGGDDCTHAANLNPAVKYENHDVPTSSVEQITADKWLELEIDGEQVNARAPFVNTSYRGNFRVVDFKPDRLEKFSWPVKGNDEFAALSDNEESGSESSGEDSGPDDEEGRSYEWRFALKLEDAEGPEQERKSFWALVDNKSAQYLTNLDASDLTRDASARERLRETMFLLWGNLEEQKRAKLEKQDAAAARARDGLPPQSSPDAPEDTAVQPLAISNRPFGCCISEYGVQVEEADDSKADAGLGYRWRRIFRLERTRIVKD</sequence>
<dbReference type="EMBL" id="JAPDFR010000001">
    <property type="protein sequence ID" value="KAK0392408.1"/>
    <property type="molecule type" value="Genomic_DNA"/>
</dbReference>
<dbReference type="Pfam" id="PF02765">
    <property type="entry name" value="POT1"/>
    <property type="match status" value="1"/>
</dbReference>
<gene>
    <name evidence="12" type="ORF">NLU13_1903</name>
</gene>
<feature type="region of interest" description="Disordered" evidence="9">
    <location>
        <begin position="603"/>
        <end position="627"/>
    </location>
</feature>
<evidence type="ECO:0000256" key="7">
    <source>
        <dbReference type="ARBA" id="ARBA00023125"/>
    </source>
</evidence>
<evidence type="ECO:0000256" key="5">
    <source>
        <dbReference type="ARBA" id="ARBA00022454"/>
    </source>
</evidence>
<keyword evidence="13" id="KW-1185">Reference proteome</keyword>
<evidence type="ECO:0000256" key="4">
    <source>
        <dbReference type="ARBA" id="ARBA00015253"/>
    </source>
</evidence>
<name>A0AA39GRT3_SARSR</name>
<reference evidence="12" key="1">
    <citation type="submission" date="2022-10" db="EMBL/GenBank/DDBJ databases">
        <title>Determination and structural analysis of whole genome sequence of Sarocladium strictum F4-1.</title>
        <authorList>
            <person name="Hu L."/>
            <person name="Jiang Y."/>
        </authorList>
    </citation>
    <scope>NUCLEOTIDE SEQUENCE</scope>
    <source>
        <strain evidence="12">F4-1</strain>
    </source>
</reference>
<evidence type="ECO:0000256" key="6">
    <source>
        <dbReference type="ARBA" id="ARBA00022895"/>
    </source>
</evidence>
<dbReference type="Proteomes" id="UP001175261">
    <property type="component" value="Unassembled WGS sequence"/>
</dbReference>
<dbReference type="InterPro" id="IPR032042">
    <property type="entry name" value="POT1PC"/>
</dbReference>
<dbReference type="GO" id="GO:0010521">
    <property type="term" value="F:telomerase inhibitor activity"/>
    <property type="evidence" value="ECO:0007669"/>
    <property type="project" value="TreeGrafter"/>
</dbReference>
<comment type="subcellular location">
    <subcellularLocation>
        <location evidence="2">Chromosome</location>
        <location evidence="2">Telomere</location>
    </subcellularLocation>
    <subcellularLocation>
        <location evidence="1">Nucleus</location>
    </subcellularLocation>
</comment>
<dbReference type="GO" id="GO:0032210">
    <property type="term" value="P:regulation of telomere maintenance via telomerase"/>
    <property type="evidence" value="ECO:0007669"/>
    <property type="project" value="TreeGrafter"/>
</dbReference>
<dbReference type="Gene3D" id="2.40.50.140">
    <property type="entry name" value="Nucleic acid-binding proteins"/>
    <property type="match status" value="2"/>
</dbReference>
<evidence type="ECO:0000256" key="9">
    <source>
        <dbReference type="SAM" id="MobiDB-lite"/>
    </source>
</evidence>
<keyword evidence="6" id="KW-0779">Telomere</keyword>
<evidence type="ECO:0000256" key="2">
    <source>
        <dbReference type="ARBA" id="ARBA00004574"/>
    </source>
</evidence>
<feature type="compositionally biased region" description="Acidic residues" evidence="9">
    <location>
        <begin position="509"/>
        <end position="528"/>
    </location>
</feature>
<dbReference type="FunFam" id="2.40.50.140:FF:000303">
    <property type="entry name" value="Protection of telomeres protein 1"/>
    <property type="match status" value="1"/>
</dbReference>
<evidence type="ECO:0000259" key="10">
    <source>
        <dbReference type="Pfam" id="PF02765"/>
    </source>
</evidence>
<evidence type="ECO:0000256" key="3">
    <source>
        <dbReference type="ARBA" id="ARBA00008442"/>
    </source>
</evidence>
<feature type="region of interest" description="Disordered" evidence="9">
    <location>
        <begin position="382"/>
        <end position="401"/>
    </location>
</feature>
<comment type="similarity">
    <text evidence="3">Belongs to the telombin family.</text>
</comment>
<protein>
    <recommendedName>
        <fullName evidence="4">Protection of telomeres protein 1</fullName>
    </recommendedName>
</protein>
<dbReference type="GO" id="GO:0098505">
    <property type="term" value="F:G-rich strand telomeric DNA binding"/>
    <property type="evidence" value="ECO:0007669"/>
    <property type="project" value="TreeGrafter"/>
</dbReference>
<organism evidence="12 13">
    <name type="scientific">Sarocladium strictum</name>
    <name type="common">Black bundle disease fungus</name>
    <name type="synonym">Acremonium strictum</name>
    <dbReference type="NCBI Taxonomy" id="5046"/>
    <lineage>
        <taxon>Eukaryota</taxon>
        <taxon>Fungi</taxon>
        <taxon>Dikarya</taxon>
        <taxon>Ascomycota</taxon>
        <taxon>Pezizomycotina</taxon>
        <taxon>Sordariomycetes</taxon>
        <taxon>Hypocreomycetidae</taxon>
        <taxon>Hypocreales</taxon>
        <taxon>Sarocladiaceae</taxon>
        <taxon>Sarocladium</taxon>
    </lineage>
</organism>
<dbReference type="PANTHER" id="PTHR14513:SF0">
    <property type="entry name" value="PROTECTION OF TELOMERES PROTEIN 1"/>
    <property type="match status" value="1"/>
</dbReference>
<accession>A0AA39GRT3</accession>
<dbReference type="GO" id="GO:0016233">
    <property type="term" value="P:telomere capping"/>
    <property type="evidence" value="ECO:0007669"/>
    <property type="project" value="TreeGrafter"/>
</dbReference>
<dbReference type="InterPro" id="IPR028389">
    <property type="entry name" value="POT1"/>
</dbReference>
<evidence type="ECO:0000259" key="11">
    <source>
        <dbReference type="Pfam" id="PF16686"/>
    </source>
</evidence>
<proteinExistence type="inferred from homology"/>